<name>A0AAD1WWJ9_CITFR</name>
<proteinExistence type="predicted"/>
<dbReference type="Proteomes" id="UP000789647">
    <property type="component" value="Chromosome"/>
</dbReference>
<dbReference type="InterPro" id="IPR027417">
    <property type="entry name" value="P-loop_NTPase"/>
</dbReference>
<sequence length="810" mass="93325">MEMDLKGLVLAEEQVDLNKIINKIQQGKSMLFIGAGFSRSALNIDGEPLSAAKELSHALCKECGIPKNDNLRFTSDYYIANNHPKKLIELLGRFYTIKTLTQAHHLIAKLPWKRCYTTNYDRCFELASEQEGIKVETIDISHATSEYYKRGNLCIHLNGSINSLSEESLNDSFKLSDSSYSSPDSFIESDWFYYFKRDLDRSNCIIFLGYSMYDIEIKKILSSDPDLKEKTFFITAPDPDLESKFTLNKFGTVIPIGIEGFASEVEKLKHQNDNVEYNLQSLALYNLTNETENVRDEEVEKLLMYGDLNDHHIDNFMLDNTKLPFLVRRTMIEKVISFIEARKHVVLYSALGNGKTILLKQLRSLLSQKGYDCYEIADEDADFIADIDFLANSKRKSIILLDRYEKHIEMIEHISRADYDNVIILATSRVADHEYHREQLDKIPFRYSEINIDILDDTELKEFVKIIDNLGLWGERAGLNESQKMRYLSYENVSQFSVTLLTLLNSPQIKNKLSGLLLQIKKNKKYENTIIAICLCQILGIDTNRSIISELAGNDAIYDPVFTANKNFKEIFNFNNGRVINGSSLFCVFLVKNNFTATAITQRMLAIASKFSQLNTKDHEQDRIFKAMLKFSFVEQLLPEHLKVGNLQRYYEDLKVEVSWLSYNPHFWLQYAMCYIVFENYPRAQRFLDQAYALAVQKTNYHTNNIDTQQAKLYLLSSDKIADGAVVYSNFEKANSLLNNLNVDIYSLRQITKYKGFHIENYKKLSKSNKAKFLDSCKKMLDKITSYEGDDSVSQGILLRAKDALTSIVK</sequence>
<protein>
    <submittedName>
        <fullName evidence="2">SIR2 family protein</fullName>
    </submittedName>
</protein>
<evidence type="ECO:0000313" key="3">
    <source>
        <dbReference type="Proteomes" id="UP000789647"/>
    </source>
</evidence>
<gene>
    <name evidence="1" type="ORF">AI2935V1_1253</name>
    <name evidence="2" type="ORF">SGX49_003145</name>
</gene>
<dbReference type="Pfam" id="PF13289">
    <property type="entry name" value="SIR2_2"/>
    <property type="match status" value="1"/>
</dbReference>
<reference evidence="2" key="2">
    <citation type="submission" date="2023-05" db="EMBL/GenBank/DDBJ databases">
        <authorList>
            <consortium name="Clinical and Environmental Microbiology Branch: Whole genome sequencing antimicrobial resistance pathogens in the healthcare setting"/>
        </authorList>
    </citation>
    <scope>NUCLEOTIDE SEQUENCE</scope>
    <source>
        <strain evidence="2">2023GN-00287</strain>
    </source>
</reference>
<dbReference type="EMBL" id="ABOSXX010000015">
    <property type="protein sequence ID" value="ELV3680700.1"/>
    <property type="molecule type" value="Genomic_DNA"/>
</dbReference>
<evidence type="ECO:0000313" key="2">
    <source>
        <dbReference type="EMBL" id="ELV3680700.1"/>
    </source>
</evidence>
<dbReference type="InterPro" id="IPR029035">
    <property type="entry name" value="DHS-like_NAD/FAD-binding_dom"/>
</dbReference>
<dbReference type="SUPFAM" id="SSF52540">
    <property type="entry name" value="P-loop containing nucleoside triphosphate hydrolases"/>
    <property type="match status" value="1"/>
</dbReference>
<dbReference type="SUPFAM" id="SSF52467">
    <property type="entry name" value="DHS-like NAD/FAD-binding domain"/>
    <property type="match status" value="1"/>
</dbReference>
<organism evidence="1 3">
    <name type="scientific">Citrobacter freundii</name>
    <dbReference type="NCBI Taxonomy" id="546"/>
    <lineage>
        <taxon>Bacteria</taxon>
        <taxon>Pseudomonadati</taxon>
        <taxon>Pseudomonadota</taxon>
        <taxon>Gammaproteobacteria</taxon>
        <taxon>Enterobacterales</taxon>
        <taxon>Enterobacteriaceae</taxon>
        <taxon>Citrobacter</taxon>
        <taxon>Citrobacter freundii complex</taxon>
    </lineage>
</organism>
<dbReference type="Proteomes" id="UP001279522">
    <property type="component" value="Unassembled WGS sequence"/>
</dbReference>
<reference evidence="1" key="1">
    <citation type="submission" date="2022-05" db="EMBL/GenBank/DDBJ databases">
        <authorList>
            <person name="Alioto T."/>
            <person name="Alioto T."/>
            <person name="Gomez Garrido J."/>
        </authorList>
    </citation>
    <scope>NUCLEOTIDE SEQUENCE</scope>
    <source>
        <strain evidence="1">112</strain>
    </source>
</reference>
<dbReference type="RefSeq" id="WP_163184107.1">
    <property type="nucleotide sequence ID" value="NZ_CBDITY010000001.1"/>
</dbReference>
<accession>A0AAD1WWJ9</accession>
<evidence type="ECO:0000313" key="1">
    <source>
        <dbReference type="EMBL" id="CAH6572976.1"/>
    </source>
</evidence>
<dbReference type="AlphaFoldDB" id="A0AAD1WWJ9"/>
<dbReference type="EMBL" id="OW995941">
    <property type="protein sequence ID" value="CAH6572976.1"/>
    <property type="molecule type" value="Genomic_DNA"/>
</dbReference>